<keyword evidence="4" id="KW-1185">Reference proteome</keyword>
<evidence type="ECO:0000256" key="1">
    <source>
        <dbReference type="ARBA" id="ARBA00006611"/>
    </source>
</evidence>
<dbReference type="Gene3D" id="3.30.450.90">
    <property type="match status" value="1"/>
</dbReference>
<dbReference type="InterPro" id="IPR027417">
    <property type="entry name" value="P-loop_NTPase"/>
</dbReference>
<name>A0ABT8A075_9PROT</name>
<organism evidence="3 4">
    <name type="scientific">Paeniroseomonas aquatica</name>
    <dbReference type="NCBI Taxonomy" id="373043"/>
    <lineage>
        <taxon>Bacteria</taxon>
        <taxon>Pseudomonadati</taxon>
        <taxon>Pseudomonadota</taxon>
        <taxon>Alphaproteobacteria</taxon>
        <taxon>Acetobacterales</taxon>
        <taxon>Acetobacteraceae</taxon>
        <taxon>Paeniroseomonas</taxon>
    </lineage>
</organism>
<evidence type="ECO:0000259" key="2">
    <source>
        <dbReference type="Pfam" id="PF00437"/>
    </source>
</evidence>
<dbReference type="PANTHER" id="PTHR30486">
    <property type="entry name" value="TWITCHING MOTILITY PROTEIN PILT"/>
    <property type="match status" value="1"/>
</dbReference>
<reference evidence="4" key="1">
    <citation type="journal article" date="2019" name="Int. J. Syst. Evol. Microbiol.">
        <title>The Global Catalogue of Microorganisms (GCM) 10K type strain sequencing project: providing services to taxonomists for standard genome sequencing and annotation.</title>
        <authorList>
            <consortium name="The Broad Institute Genomics Platform"/>
            <consortium name="The Broad Institute Genome Sequencing Center for Infectious Disease"/>
            <person name="Wu L."/>
            <person name="Ma J."/>
        </authorList>
    </citation>
    <scope>NUCLEOTIDE SEQUENCE [LARGE SCALE GENOMIC DNA]</scope>
    <source>
        <strain evidence="4">CECT 7131</strain>
    </source>
</reference>
<dbReference type="Proteomes" id="UP001529369">
    <property type="component" value="Unassembled WGS sequence"/>
</dbReference>
<dbReference type="InterPro" id="IPR050921">
    <property type="entry name" value="T4SS_GSP_E_ATPase"/>
</dbReference>
<dbReference type="EMBL" id="JAUFPN010000015">
    <property type="protein sequence ID" value="MDN3563104.1"/>
    <property type="molecule type" value="Genomic_DNA"/>
</dbReference>
<proteinExistence type="inferred from homology"/>
<comment type="caution">
    <text evidence="3">The sequence shown here is derived from an EMBL/GenBank/DDBJ whole genome shotgun (WGS) entry which is preliminary data.</text>
</comment>
<feature type="domain" description="Bacterial type II secretion system protein E" evidence="2">
    <location>
        <begin position="148"/>
        <end position="308"/>
    </location>
</feature>
<dbReference type="RefSeq" id="WP_290314837.1">
    <property type="nucleotide sequence ID" value="NZ_JAUFPN010000015.1"/>
</dbReference>
<sequence length="384" mass="41692">MSAALTLAPSPIMWPGDGPRLTAERLDGLLAWASNLGASDIRLETGKRIILQVHGRVLKVSTRRLTEYEAEMAVNRLTNQDDGVAWLRTARPLDVAYEPGLLEGYGRLRYRINAKGTLFKGQGGVAVIARTLPTTPRPLATQNVEYGILRAFKPKTGLVLIAGGTGEGKSTLAAGMVLDILLDPSSNRIIVEYSAPVEYVFDGIDGPSSEITQIQIGLNIETFAMAIRDAMRSNADTIVIGECRDGETMEAALDAALANHAVYTSIHAGTAYETIQRAVRLCPVAQRDALTTSMAQALRLIVNQRLLWSADGTRTPVREYLICDKGVRRQLALTNPEKWPQLVEALVEERGTSFAHSIRRALAEGRISEEVANDNLLGEAAHVA</sequence>
<evidence type="ECO:0000313" key="4">
    <source>
        <dbReference type="Proteomes" id="UP001529369"/>
    </source>
</evidence>
<dbReference type="Pfam" id="PF00437">
    <property type="entry name" value="T2SSE"/>
    <property type="match status" value="1"/>
</dbReference>
<evidence type="ECO:0000313" key="3">
    <source>
        <dbReference type="EMBL" id="MDN3563104.1"/>
    </source>
</evidence>
<dbReference type="Gene3D" id="3.40.50.300">
    <property type="entry name" value="P-loop containing nucleotide triphosphate hydrolases"/>
    <property type="match status" value="1"/>
</dbReference>
<protein>
    <submittedName>
        <fullName evidence="3">ATPase, T2SS/T4P/T4SS family</fullName>
    </submittedName>
</protein>
<dbReference type="SUPFAM" id="SSF52540">
    <property type="entry name" value="P-loop containing nucleoside triphosphate hydrolases"/>
    <property type="match status" value="1"/>
</dbReference>
<dbReference type="InterPro" id="IPR001482">
    <property type="entry name" value="T2SS/T4SS_dom"/>
</dbReference>
<dbReference type="PANTHER" id="PTHR30486:SF6">
    <property type="entry name" value="TYPE IV PILUS RETRACTATION ATPASE PILT"/>
    <property type="match status" value="1"/>
</dbReference>
<gene>
    <name evidence="3" type="ORF">QWZ14_01770</name>
</gene>
<accession>A0ABT8A075</accession>
<comment type="similarity">
    <text evidence="1">Belongs to the GSP E family.</text>
</comment>